<name>A0AAD8XTR8_9STRA</name>
<gene>
    <name evidence="6" type="ORF">QTG54_015972</name>
</gene>
<dbReference type="GO" id="GO:0005096">
    <property type="term" value="F:GTPase activator activity"/>
    <property type="evidence" value="ECO:0007669"/>
    <property type="project" value="UniProtKB-KW"/>
</dbReference>
<dbReference type="InterPro" id="IPR032675">
    <property type="entry name" value="LRR_dom_sf"/>
</dbReference>
<keyword evidence="3" id="KW-0677">Repeat</keyword>
<feature type="compositionally biased region" description="Polar residues" evidence="5">
    <location>
        <begin position="617"/>
        <end position="626"/>
    </location>
</feature>
<dbReference type="Pfam" id="PF13759">
    <property type="entry name" value="2OG-FeII_Oxy_5"/>
    <property type="match status" value="1"/>
</dbReference>
<dbReference type="EMBL" id="JATAAI010000051">
    <property type="protein sequence ID" value="KAK1733255.1"/>
    <property type="molecule type" value="Genomic_DNA"/>
</dbReference>
<dbReference type="GO" id="GO:0005829">
    <property type="term" value="C:cytosol"/>
    <property type="evidence" value="ECO:0007669"/>
    <property type="project" value="TreeGrafter"/>
</dbReference>
<organism evidence="6 7">
    <name type="scientific">Skeletonema marinoi</name>
    <dbReference type="NCBI Taxonomy" id="267567"/>
    <lineage>
        <taxon>Eukaryota</taxon>
        <taxon>Sar</taxon>
        <taxon>Stramenopiles</taxon>
        <taxon>Ochrophyta</taxon>
        <taxon>Bacillariophyta</taxon>
        <taxon>Coscinodiscophyceae</taxon>
        <taxon>Thalassiosirophycidae</taxon>
        <taxon>Thalassiosirales</taxon>
        <taxon>Skeletonemataceae</taxon>
        <taxon>Skeletonema</taxon>
        <taxon>Skeletonema marinoi-dohrnii complex</taxon>
    </lineage>
</organism>
<evidence type="ECO:0000256" key="5">
    <source>
        <dbReference type="SAM" id="MobiDB-lite"/>
    </source>
</evidence>
<feature type="compositionally biased region" description="Polar residues" evidence="5">
    <location>
        <begin position="648"/>
        <end position="657"/>
    </location>
</feature>
<sequence length="869" mass="97377">MQRRDFNYYEANAADISLEKITSSEKNAKVLGRLRDGDDNLTLFTLGSESWFQFSIGKGDDLGWLGYFIGRSVKIQHLDIWPLLEDDEGRQQIDAFFDGLARNQSIRGISCKQLGDYGSTALFRVLGNLSQLEELFFRGSNLTRNGCFALGTLLESGVYKLKKLYFHRNNIGDDGVAALASGLRSIGPSLKTLGLHDNSIGNEGLLALVTALESCTSLEELDLSNNDFSLATAGLRSLSDWIQSNQMDLKWLNFESCGINDEGLQALSGAARYCKDLQLAGNGSITPLGLRHLSTSLQSVSCHLENLFLGRMNIGDDGAEVLARGLIGNKSLRCLHLRDDEEDIGITRAGWSAFSAALCDTSTVNNTYLSNHTIQGLWFDWEEDFEDEDIDPARDIDEDIILYLQLNKEHPQYAARCKILMKHNHLEMAPLLQWELKFLPLAVGWFESAKPCTTLSINLKHPEYIMIRRQLLEESEEVYQSRILTVLYEFVRGVPKKVLERRVELALVAAYDDKIAMVKEENKRLRKDNKRLLENVEERDEKIAQKNKRLCSILESIAMAMSLRCIKRNEILIRQGGVGSLTQTGVVEAAANDSLTLAAVTAFDRYTNSSLTSTAAVQDVDASSANNRRRRRRPSSQAKESAVDLSIEPSTASTPNDNFFEYQRRMGYTLDNHQSDNLLRQQLKETHIIDAIIYYLQHFHIDNDDGENNTANNLPQQRLASSIIHELQSDSPELTIDLWAAVQRGDGAHHKFHVHEGAVVSGVYYSNCPLGCAPLVLKRPLLDSGSNLEFAQNANNNDDAMERDDDEVIHPSNGQLVLFPPWLNHGVPLAKEQQCEESSASLPRVSWAFNLNARLAYVGNAWDVTRPFL</sequence>
<accession>A0AAD8XTR8</accession>
<keyword evidence="4" id="KW-0175">Coiled coil</keyword>
<dbReference type="SMART" id="SM00368">
    <property type="entry name" value="LRR_RI"/>
    <property type="match status" value="5"/>
</dbReference>
<keyword evidence="1" id="KW-0343">GTPase activation</keyword>
<evidence type="ECO:0000313" key="6">
    <source>
        <dbReference type="EMBL" id="KAK1733255.1"/>
    </source>
</evidence>
<dbReference type="InterPro" id="IPR027038">
    <property type="entry name" value="RanGap"/>
</dbReference>
<comment type="caution">
    <text evidence="6">The sequence shown here is derived from an EMBL/GenBank/DDBJ whole genome shotgun (WGS) entry which is preliminary data.</text>
</comment>
<feature type="region of interest" description="Disordered" evidence="5">
    <location>
        <begin position="617"/>
        <end position="658"/>
    </location>
</feature>
<dbReference type="PANTHER" id="PTHR24113">
    <property type="entry name" value="RAN GTPASE-ACTIVATING PROTEIN 1"/>
    <property type="match status" value="1"/>
</dbReference>
<evidence type="ECO:0000256" key="1">
    <source>
        <dbReference type="ARBA" id="ARBA00022468"/>
    </source>
</evidence>
<dbReference type="InterPro" id="IPR012668">
    <property type="entry name" value="CHP02466"/>
</dbReference>
<proteinExistence type="predicted"/>
<dbReference type="GO" id="GO:0006913">
    <property type="term" value="P:nucleocytoplasmic transport"/>
    <property type="evidence" value="ECO:0007669"/>
    <property type="project" value="TreeGrafter"/>
</dbReference>
<dbReference type="GO" id="GO:0005634">
    <property type="term" value="C:nucleus"/>
    <property type="evidence" value="ECO:0007669"/>
    <property type="project" value="TreeGrafter"/>
</dbReference>
<dbReference type="SUPFAM" id="SSF52047">
    <property type="entry name" value="RNI-like"/>
    <property type="match status" value="1"/>
</dbReference>
<evidence type="ECO:0000313" key="7">
    <source>
        <dbReference type="Proteomes" id="UP001224775"/>
    </source>
</evidence>
<dbReference type="Gene3D" id="3.80.10.10">
    <property type="entry name" value="Ribonuclease Inhibitor"/>
    <property type="match status" value="2"/>
</dbReference>
<feature type="coiled-coil region" evidence="4">
    <location>
        <begin position="508"/>
        <end position="549"/>
    </location>
</feature>
<dbReference type="PANTHER" id="PTHR24113:SF12">
    <property type="entry name" value="RAN GTPASE-ACTIVATING PROTEIN 1"/>
    <property type="match status" value="1"/>
</dbReference>
<evidence type="ECO:0000256" key="4">
    <source>
        <dbReference type="SAM" id="Coils"/>
    </source>
</evidence>
<dbReference type="Gene3D" id="2.60.120.620">
    <property type="entry name" value="q2cbj1_9rhob like domain"/>
    <property type="match status" value="1"/>
</dbReference>
<dbReference type="GO" id="GO:0048471">
    <property type="term" value="C:perinuclear region of cytoplasm"/>
    <property type="evidence" value="ECO:0007669"/>
    <property type="project" value="TreeGrafter"/>
</dbReference>
<keyword evidence="2" id="KW-0433">Leucine-rich repeat</keyword>
<dbReference type="Proteomes" id="UP001224775">
    <property type="component" value="Unassembled WGS sequence"/>
</dbReference>
<dbReference type="GO" id="GO:0031267">
    <property type="term" value="F:small GTPase binding"/>
    <property type="evidence" value="ECO:0007669"/>
    <property type="project" value="TreeGrafter"/>
</dbReference>
<dbReference type="InterPro" id="IPR001611">
    <property type="entry name" value="Leu-rich_rpt"/>
</dbReference>
<protein>
    <submittedName>
        <fullName evidence="6">Leucine-rich repeat protein</fullName>
    </submittedName>
</protein>
<dbReference type="AlphaFoldDB" id="A0AAD8XTR8"/>
<dbReference type="Pfam" id="PF13516">
    <property type="entry name" value="LRR_6"/>
    <property type="match status" value="4"/>
</dbReference>
<keyword evidence="7" id="KW-1185">Reference proteome</keyword>
<reference evidence="6" key="1">
    <citation type="submission" date="2023-06" db="EMBL/GenBank/DDBJ databases">
        <title>Survivors Of The Sea: Transcriptome response of Skeletonema marinoi to long-term dormancy.</title>
        <authorList>
            <person name="Pinder M.I.M."/>
            <person name="Kourtchenko O."/>
            <person name="Robertson E.K."/>
            <person name="Larsson T."/>
            <person name="Maumus F."/>
            <person name="Osuna-Cruz C.M."/>
            <person name="Vancaester E."/>
            <person name="Stenow R."/>
            <person name="Vandepoele K."/>
            <person name="Ploug H."/>
            <person name="Bruchert V."/>
            <person name="Godhe A."/>
            <person name="Topel M."/>
        </authorList>
    </citation>
    <scope>NUCLEOTIDE SEQUENCE</scope>
    <source>
        <strain evidence="6">R05AC</strain>
    </source>
</reference>
<evidence type="ECO:0000256" key="2">
    <source>
        <dbReference type="ARBA" id="ARBA00022614"/>
    </source>
</evidence>
<evidence type="ECO:0000256" key="3">
    <source>
        <dbReference type="ARBA" id="ARBA00022737"/>
    </source>
</evidence>